<dbReference type="EMBL" id="JAATEJ010000016">
    <property type="protein sequence ID" value="NJP45590.1"/>
    <property type="molecule type" value="Genomic_DNA"/>
</dbReference>
<protein>
    <submittedName>
        <fullName evidence="2">Uncharacterized protein</fullName>
    </submittedName>
</protein>
<feature type="compositionally biased region" description="Low complexity" evidence="1">
    <location>
        <begin position="18"/>
        <end position="41"/>
    </location>
</feature>
<feature type="region of interest" description="Disordered" evidence="1">
    <location>
        <begin position="1"/>
        <end position="67"/>
    </location>
</feature>
<dbReference type="RefSeq" id="WP_167984455.1">
    <property type="nucleotide sequence ID" value="NZ_JAATEJ010000016.1"/>
</dbReference>
<feature type="compositionally biased region" description="Pro residues" evidence="1">
    <location>
        <begin position="1"/>
        <end position="17"/>
    </location>
</feature>
<accession>A0ABX0ZNV4</accession>
<evidence type="ECO:0000256" key="1">
    <source>
        <dbReference type="SAM" id="MobiDB-lite"/>
    </source>
</evidence>
<reference evidence="2 3" key="1">
    <citation type="submission" date="2020-03" db="EMBL/GenBank/DDBJ databases">
        <title>WGS of actinomycetes isolated from Thailand.</title>
        <authorList>
            <person name="Thawai C."/>
        </authorList>
    </citation>
    <scope>NUCLEOTIDE SEQUENCE [LARGE SCALE GENOMIC DNA]</scope>
    <source>
        <strain evidence="2 3">PRB2-1</strain>
    </source>
</reference>
<keyword evidence="3" id="KW-1185">Reference proteome</keyword>
<proteinExistence type="predicted"/>
<dbReference type="Proteomes" id="UP000734511">
    <property type="component" value="Unassembled WGS sequence"/>
</dbReference>
<evidence type="ECO:0000313" key="3">
    <source>
        <dbReference type="Proteomes" id="UP000734511"/>
    </source>
</evidence>
<evidence type="ECO:0000313" key="2">
    <source>
        <dbReference type="EMBL" id="NJP45590.1"/>
    </source>
</evidence>
<gene>
    <name evidence="2" type="ORF">HCN08_19600</name>
</gene>
<comment type="caution">
    <text evidence="2">The sequence shown here is derived from an EMBL/GenBank/DDBJ whole genome shotgun (WGS) entry which is preliminary data.</text>
</comment>
<sequence length="67" mass="6953">MPTPSSPPAGDPPPVPGRRPYGSVRLAAPVPAAPAPRRAAPGPWPYGSLRLPPLSVSALRAGRRRAR</sequence>
<name>A0ABX0ZNV4_9ACTN</name>
<organism evidence="2 3">
    <name type="scientific">Actinacidiphila epipremni</name>
    <dbReference type="NCBI Taxonomy" id="2053013"/>
    <lineage>
        <taxon>Bacteria</taxon>
        <taxon>Bacillati</taxon>
        <taxon>Actinomycetota</taxon>
        <taxon>Actinomycetes</taxon>
        <taxon>Kitasatosporales</taxon>
        <taxon>Streptomycetaceae</taxon>
        <taxon>Actinacidiphila</taxon>
    </lineage>
</organism>